<feature type="non-terminal residue" evidence="1">
    <location>
        <position position="1"/>
    </location>
</feature>
<evidence type="ECO:0000313" key="1">
    <source>
        <dbReference type="EMBL" id="SVE35088.1"/>
    </source>
</evidence>
<organism evidence="1">
    <name type="scientific">marine metagenome</name>
    <dbReference type="NCBI Taxonomy" id="408172"/>
    <lineage>
        <taxon>unclassified sequences</taxon>
        <taxon>metagenomes</taxon>
        <taxon>ecological metagenomes</taxon>
    </lineage>
</organism>
<dbReference type="AlphaFoldDB" id="A0A383CTX5"/>
<protein>
    <submittedName>
        <fullName evidence="1">Uncharacterized protein</fullName>
    </submittedName>
</protein>
<gene>
    <name evidence="1" type="ORF">METZ01_LOCUS487942</name>
</gene>
<dbReference type="EMBL" id="UINC01211262">
    <property type="protein sequence ID" value="SVE35088.1"/>
    <property type="molecule type" value="Genomic_DNA"/>
</dbReference>
<proteinExistence type="predicted"/>
<feature type="non-terminal residue" evidence="1">
    <location>
        <position position="239"/>
    </location>
</feature>
<reference evidence="1" key="1">
    <citation type="submission" date="2018-05" db="EMBL/GenBank/DDBJ databases">
        <authorList>
            <person name="Lanie J.A."/>
            <person name="Ng W.-L."/>
            <person name="Kazmierczak K.M."/>
            <person name="Andrzejewski T.M."/>
            <person name="Davidsen T.M."/>
            <person name="Wayne K.J."/>
            <person name="Tettelin H."/>
            <person name="Glass J.I."/>
            <person name="Rusch D."/>
            <person name="Podicherti R."/>
            <person name="Tsui H.-C.T."/>
            <person name="Winkler M.E."/>
        </authorList>
    </citation>
    <scope>NUCLEOTIDE SEQUENCE</scope>
</reference>
<name>A0A383CTX5_9ZZZZ</name>
<accession>A0A383CTX5</accession>
<sequence>DRSTGRGYQSRMRATERLLDLIQNHSVTPFMVEREDEEVIVLRDGNNEDVPYEDTDETRRMRKQLRSFNDFLGEFNLGLSCPLEEVRQIILDRKANPIDYSRTRVRRKFKYDFLSGGRFYDGWWQEMPKVFRPYITIDGEPCSELDYSGQHLLLLYALKGEEYYWLRGVGDPYEVKGLGEKGRDLMKQVVLCCVNAESRQKALLAVRKEINLNYPGFTSASDFINPLIDTTLERHPVLA</sequence>